<comment type="similarity">
    <text evidence="2">Belongs to the TPX2 family.</text>
</comment>
<dbReference type="EMBL" id="CAUEEQ010003547">
    <property type="protein sequence ID" value="CAJ0925466.1"/>
    <property type="molecule type" value="Genomic_DNA"/>
</dbReference>
<comment type="subcellular location">
    <subcellularLocation>
        <location evidence="1">Cytoplasm</location>
        <location evidence="1">Cytoskeleton</location>
    </subcellularLocation>
</comment>
<evidence type="ECO:0000256" key="2">
    <source>
        <dbReference type="ARBA" id="ARBA00005885"/>
    </source>
</evidence>
<reference evidence="8" key="1">
    <citation type="submission" date="2023-07" db="EMBL/GenBank/DDBJ databases">
        <authorList>
            <person name="Stuckert A."/>
        </authorList>
    </citation>
    <scope>NUCLEOTIDE SEQUENCE</scope>
</reference>
<dbReference type="Pfam" id="PF06886">
    <property type="entry name" value="TPX2"/>
    <property type="match status" value="1"/>
</dbReference>
<evidence type="ECO:0000256" key="6">
    <source>
        <dbReference type="SAM" id="MobiDB-lite"/>
    </source>
</evidence>
<dbReference type="PANTHER" id="PTHR14326">
    <property type="entry name" value="TARGETING PROTEIN FOR XKLP2"/>
    <property type="match status" value="1"/>
</dbReference>
<keyword evidence="9" id="KW-1185">Reference proteome</keyword>
<evidence type="ECO:0000256" key="3">
    <source>
        <dbReference type="ARBA" id="ARBA00022490"/>
    </source>
</evidence>
<feature type="region of interest" description="Disordered" evidence="6">
    <location>
        <begin position="1"/>
        <end position="84"/>
    </location>
</feature>
<proteinExistence type="inferred from homology"/>
<sequence>MSFLRSREHSHPSRYLDDFLSPSRGLTPGEGSILPGVESGFHASTLSPAENKFSFNERDRQRMEDKEKKLDQLRNPDIDKRGEQKLQRWKQQIKEEQKQQKEMTAFKARPNTVTNQEPFVPKKDSRMLSESLSGSIVQENFELATERRARERQEFEKHLAEKETEKCLMEEEERRLQEEREKEELNRLRHELVHKAQPVKKFNHVDVKTSDVPLTVPKTPKFSDRFKF</sequence>
<evidence type="ECO:0000313" key="8">
    <source>
        <dbReference type="EMBL" id="CAJ0925466.1"/>
    </source>
</evidence>
<feature type="domain" description="TPX2 C-terminal" evidence="7">
    <location>
        <begin position="141"/>
        <end position="215"/>
    </location>
</feature>
<dbReference type="PANTHER" id="PTHR14326:SF44">
    <property type="entry name" value="TARGETING PROTEIN FOR XKLP2"/>
    <property type="match status" value="1"/>
</dbReference>
<evidence type="ECO:0000256" key="5">
    <source>
        <dbReference type="SAM" id="Coils"/>
    </source>
</evidence>
<evidence type="ECO:0000256" key="1">
    <source>
        <dbReference type="ARBA" id="ARBA00004245"/>
    </source>
</evidence>
<dbReference type="Proteomes" id="UP001176940">
    <property type="component" value="Unassembled WGS sequence"/>
</dbReference>
<organism evidence="8 9">
    <name type="scientific">Ranitomeya imitator</name>
    <name type="common">mimic poison frog</name>
    <dbReference type="NCBI Taxonomy" id="111125"/>
    <lineage>
        <taxon>Eukaryota</taxon>
        <taxon>Metazoa</taxon>
        <taxon>Chordata</taxon>
        <taxon>Craniata</taxon>
        <taxon>Vertebrata</taxon>
        <taxon>Euteleostomi</taxon>
        <taxon>Amphibia</taxon>
        <taxon>Batrachia</taxon>
        <taxon>Anura</taxon>
        <taxon>Neobatrachia</taxon>
        <taxon>Hyloidea</taxon>
        <taxon>Dendrobatidae</taxon>
        <taxon>Dendrobatinae</taxon>
        <taxon>Ranitomeya</taxon>
    </lineage>
</organism>
<dbReference type="InterPro" id="IPR009675">
    <property type="entry name" value="TPX2_fam"/>
</dbReference>
<comment type="caution">
    <text evidence="8">The sequence shown here is derived from an EMBL/GenBank/DDBJ whole genome shotgun (WGS) entry which is preliminary data.</text>
</comment>
<keyword evidence="4" id="KW-0206">Cytoskeleton</keyword>
<name>A0ABN9KYU1_9NEOB</name>
<gene>
    <name evidence="8" type="ORF">RIMI_LOCUS2520473</name>
</gene>
<evidence type="ECO:0000256" key="4">
    <source>
        <dbReference type="ARBA" id="ARBA00023212"/>
    </source>
</evidence>
<evidence type="ECO:0000313" key="9">
    <source>
        <dbReference type="Proteomes" id="UP001176940"/>
    </source>
</evidence>
<evidence type="ECO:0000259" key="7">
    <source>
        <dbReference type="Pfam" id="PF06886"/>
    </source>
</evidence>
<keyword evidence="5" id="KW-0175">Coiled coil</keyword>
<feature type="compositionally biased region" description="Basic and acidic residues" evidence="6">
    <location>
        <begin position="55"/>
        <end position="84"/>
    </location>
</feature>
<dbReference type="InterPro" id="IPR027329">
    <property type="entry name" value="TPX2_C"/>
</dbReference>
<protein>
    <recommendedName>
        <fullName evidence="7">TPX2 C-terminal domain-containing protein</fullName>
    </recommendedName>
</protein>
<accession>A0ABN9KYU1</accession>
<feature type="region of interest" description="Disordered" evidence="6">
    <location>
        <begin position="96"/>
        <end position="127"/>
    </location>
</feature>
<feature type="compositionally biased region" description="Basic and acidic residues" evidence="6">
    <location>
        <begin position="1"/>
        <end position="17"/>
    </location>
</feature>
<feature type="coiled-coil region" evidence="5">
    <location>
        <begin position="162"/>
        <end position="195"/>
    </location>
</feature>
<keyword evidence="3" id="KW-0963">Cytoplasm</keyword>